<dbReference type="AlphaFoldDB" id="E0TE75"/>
<dbReference type="OrthoDB" id="8235393at2"/>
<keyword evidence="3" id="KW-1185">Reference proteome</keyword>
<dbReference type="Pfam" id="PF08238">
    <property type="entry name" value="Sel1"/>
    <property type="match status" value="3"/>
</dbReference>
<dbReference type="SUPFAM" id="SSF81901">
    <property type="entry name" value="HCP-like"/>
    <property type="match status" value="1"/>
</dbReference>
<accession>E0TE75</accession>
<dbReference type="HOGENOM" id="CLU_1325293_0_0_5"/>
<dbReference type="eggNOG" id="COG0790">
    <property type="taxonomic scope" value="Bacteria"/>
</dbReference>
<dbReference type="STRING" id="314260.PB2503_06922"/>
<evidence type="ECO:0000313" key="2">
    <source>
        <dbReference type="EMBL" id="ADM09450.1"/>
    </source>
</evidence>
<evidence type="ECO:0000256" key="1">
    <source>
        <dbReference type="SAM" id="SignalP"/>
    </source>
</evidence>
<evidence type="ECO:0000313" key="3">
    <source>
        <dbReference type="Proteomes" id="UP000001302"/>
    </source>
</evidence>
<sequence>MGLKVFAMAAALTGAGLSGAVAAEASSTAPLLHTQEVMAADAAAYAHAWSQKAGIVGELTGQAIASIEAGGPVNVALLQREASYGNSDAQAALGLYHLTAKGAGFDPAAAFAYNEVAARQGMPVAQTNLGLQYLNGIGTQKNEAQAAHWFETAAIRGHDEAAYRTGMMYLAGQGVQKDPVMARYWLLKAREAGDRRAAQVLETFASF</sequence>
<organism evidence="2 3">
    <name type="scientific">Parvularcula bermudensis (strain ATCC BAA-594 / HTCC2503 / KCTC 12087)</name>
    <dbReference type="NCBI Taxonomy" id="314260"/>
    <lineage>
        <taxon>Bacteria</taxon>
        <taxon>Pseudomonadati</taxon>
        <taxon>Pseudomonadota</taxon>
        <taxon>Alphaproteobacteria</taxon>
        <taxon>Parvularculales</taxon>
        <taxon>Parvularculaceae</taxon>
        <taxon>Parvularcula</taxon>
    </lineage>
</organism>
<dbReference type="KEGG" id="pbr:PB2503_06922"/>
<dbReference type="InterPro" id="IPR052945">
    <property type="entry name" value="Mitotic_Regulator"/>
</dbReference>
<dbReference type="InterPro" id="IPR011990">
    <property type="entry name" value="TPR-like_helical_dom_sf"/>
</dbReference>
<evidence type="ECO:0008006" key="4">
    <source>
        <dbReference type="Google" id="ProtNLM"/>
    </source>
</evidence>
<dbReference type="RefSeq" id="WP_013300424.1">
    <property type="nucleotide sequence ID" value="NC_014414.1"/>
</dbReference>
<dbReference type="SMART" id="SM00671">
    <property type="entry name" value="SEL1"/>
    <property type="match status" value="3"/>
</dbReference>
<proteinExistence type="predicted"/>
<dbReference type="EMBL" id="CP002156">
    <property type="protein sequence ID" value="ADM09450.1"/>
    <property type="molecule type" value="Genomic_DNA"/>
</dbReference>
<dbReference type="PANTHER" id="PTHR43628:SF1">
    <property type="entry name" value="CHITIN SYNTHASE REGULATORY FACTOR 2-RELATED"/>
    <property type="match status" value="1"/>
</dbReference>
<dbReference type="PANTHER" id="PTHR43628">
    <property type="entry name" value="ACTIVATOR OF C KINASE PROTEIN 1-RELATED"/>
    <property type="match status" value="1"/>
</dbReference>
<reference evidence="2 3" key="2">
    <citation type="journal article" date="2011" name="J. Bacteriol.">
        <title>Complete genome sequence of strain HTCC2503T of Parvularcula bermudensis, the type species of the order "Parvularculales" in the class Alphaproteobacteria.</title>
        <authorList>
            <person name="Oh H.M."/>
            <person name="Kang I."/>
            <person name="Vergin K.L."/>
            <person name="Kang D."/>
            <person name="Rhee K.H."/>
            <person name="Giovannoni S.J."/>
            <person name="Cho J.C."/>
        </authorList>
    </citation>
    <scope>NUCLEOTIDE SEQUENCE [LARGE SCALE GENOMIC DNA]</scope>
    <source>
        <strain evidence="3">ATCC BAA-594 / HTCC2503 / KCTC 12087</strain>
    </source>
</reference>
<dbReference type="Gene3D" id="1.25.40.10">
    <property type="entry name" value="Tetratricopeptide repeat domain"/>
    <property type="match status" value="1"/>
</dbReference>
<dbReference type="Proteomes" id="UP000001302">
    <property type="component" value="Chromosome"/>
</dbReference>
<protein>
    <recommendedName>
        <fullName evidence="4">Sel1 repeat family protein</fullName>
    </recommendedName>
</protein>
<dbReference type="InterPro" id="IPR006597">
    <property type="entry name" value="Sel1-like"/>
</dbReference>
<gene>
    <name evidence="2" type="ordered locus">PB2503_06922</name>
</gene>
<name>E0TE75_PARBH</name>
<reference evidence="3" key="1">
    <citation type="submission" date="2010-08" db="EMBL/GenBank/DDBJ databases">
        <title>Genome sequence of Parvularcula bermudensis HTCC2503.</title>
        <authorList>
            <person name="Kang D.-M."/>
            <person name="Oh H.-M."/>
            <person name="Cho J.-C."/>
        </authorList>
    </citation>
    <scope>NUCLEOTIDE SEQUENCE [LARGE SCALE GENOMIC DNA]</scope>
    <source>
        <strain evidence="3">ATCC BAA-594 / HTCC2503 / KCTC 12087</strain>
    </source>
</reference>
<keyword evidence="1" id="KW-0732">Signal</keyword>
<feature type="chain" id="PRO_5003140549" description="Sel1 repeat family protein" evidence="1">
    <location>
        <begin position="23"/>
        <end position="207"/>
    </location>
</feature>
<feature type="signal peptide" evidence="1">
    <location>
        <begin position="1"/>
        <end position="22"/>
    </location>
</feature>